<dbReference type="EMBL" id="JBEOZM010000063">
    <property type="protein sequence ID" value="MER6274576.1"/>
    <property type="molecule type" value="Genomic_DNA"/>
</dbReference>
<accession>A0ABV1TX19</accession>
<organism evidence="1 2">
    <name type="scientific">Streptomyces sp. 900105755</name>
    <dbReference type="NCBI Taxonomy" id="3154389"/>
    <lineage>
        <taxon>Bacteria</taxon>
        <taxon>Bacillati</taxon>
        <taxon>Actinomycetota</taxon>
        <taxon>Actinomycetes</taxon>
        <taxon>Kitasatosporales</taxon>
        <taxon>Streptomycetaceae</taxon>
        <taxon>Streptomyces</taxon>
    </lineage>
</organism>
<keyword evidence="2" id="KW-1185">Reference proteome</keyword>
<gene>
    <name evidence="1" type="ORF">ABT211_46320</name>
</gene>
<reference evidence="1 2" key="1">
    <citation type="submission" date="2024-06" db="EMBL/GenBank/DDBJ databases">
        <title>The Natural Products Discovery Center: Release of the First 8490 Sequenced Strains for Exploring Actinobacteria Biosynthetic Diversity.</title>
        <authorList>
            <person name="Kalkreuter E."/>
            <person name="Kautsar S.A."/>
            <person name="Yang D."/>
            <person name="Bader C.D."/>
            <person name="Teijaro C.N."/>
            <person name="Fluegel L."/>
            <person name="Davis C.M."/>
            <person name="Simpson J.R."/>
            <person name="Lauterbach L."/>
            <person name="Steele A.D."/>
            <person name="Gui C."/>
            <person name="Meng S."/>
            <person name="Li G."/>
            <person name="Viehrig K."/>
            <person name="Ye F."/>
            <person name="Su P."/>
            <person name="Kiefer A.F."/>
            <person name="Nichols A."/>
            <person name="Cepeda A.J."/>
            <person name="Yan W."/>
            <person name="Fan B."/>
            <person name="Jiang Y."/>
            <person name="Adhikari A."/>
            <person name="Zheng C.-J."/>
            <person name="Schuster L."/>
            <person name="Cowan T.M."/>
            <person name="Smanski M.J."/>
            <person name="Chevrette M.G."/>
            <person name="De Carvalho L.P.S."/>
            <person name="Shen B."/>
        </authorList>
    </citation>
    <scope>NUCLEOTIDE SEQUENCE [LARGE SCALE GENOMIC DNA]</scope>
    <source>
        <strain evidence="1 2">NPDC001694</strain>
    </source>
</reference>
<proteinExistence type="predicted"/>
<evidence type="ECO:0000313" key="1">
    <source>
        <dbReference type="EMBL" id="MER6274576.1"/>
    </source>
</evidence>
<comment type="caution">
    <text evidence="1">The sequence shown here is derived from an EMBL/GenBank/DDBJ whole genome shotgun (WGS) entry which is preliminary data.</text>
</comment>
<name>A0ABV1TX19_9ACTN</name>
<sequence>MTPQPVLQPAVSAHFRDDEPVFGPGYRLVADIPVPRFGDTGFWSGDCIGRPANQPPTRYKIHFAPEDPLITLQLREVAFAQFNPAHRVLRKAAIYRSAEPMAFPTVKMCSQKLRVILRWGRRQGLPGDPGRWSAADWQSFLDELAATVGDTTVADHVGAVRTLRELAAVVTGVTPFDDPWDERSAAEIGRQAVLHATADDAALATPTIPPQTWWPLIRAAWAYVHTFAPDILRWKDHFEHLAVGLGRGAAPRRHVARTADDTDAQIATWLADPGHRVPVHAVNRHCTKAGDPIWTVLSELITAGQRDSIFATHGRAPRARALARRAAVLAVVAQGRTHSVRGKVAAAIMNAPRHAPAGTRPSAAVIDEELRQWLANPDNRVPIRSADDGVGRAGTVIWSTLARLIWGIPTGDRFTSHAASGRARRRLVAEAVAAGQTVVMAANRYWSIPQPCPGAALITRKDGTTRPWRTHITQAELTVELRMLRAACYVFVTATSLMRDSEVQEIQRDAVTTYYGSPAIRSHKIKHDPDRPESFWWIIEPVAEAIAVAEQLSWHPTHLFASLKPPRGKKNRGDRGIIAAEDIDYFITHVNASGDAYGLETIPDAHVRSHMFRRTISVITGREPGSEVALGLQLKHAARRALANCTTQGYAQMDTTWAKEFDQQLEYAAALRLVDLLRARRTGEKVAVGPGADRLHAGLDQVISTMDDDPVLRAQIADEQAEAALLATQFTNLHLGTINHCMFDAAQAECQNELPAEQRGTAPLIGACQPDRCRNSVITRRHAPIWIAEEDDLTARAQDPTLSPPGREAVLIRLTDVQRITRALQHEGVTP</sequence>
<dbReference type="RefSeq" id="WP_351962786.1">
    <property type="nucleotide sequence ID" value="NZ_JBEOZM010000063.1"/>
</dbReference>
<evidence type="ECO:0008006" key="3">
    <source>
        <dbReference type="Google" id="ProtNLM"/>
    </source>
</evidence>
<evidence type="ECO:0000313" key="2">
    <source>
        <dbReference type="Proteomes" id="UP001490365"/>
    </source>
</evidence>
<dbReference type="Proteomes" id="UP001490365">
    <property type="component" value="Unassembled WGS sequence"/>
</dbReference>
<protein>
    <recommendedName>
        <fullName evidence="3">Integrase</fullName>
    </recommendedName>
</protein>